<proteinExistence type="predicted"/>
<evidence type="ECO:0000313" key="2">
    <source>
        <dbReference type="Proteomes" id="UP000265703"/>
    </source>
</evidence>
<dbReference type="EMBL" id="QKYT01000867">
    <property type="protein sequence ID" value="RIA80989.1"/>
    <property type="molecule type" value="Genomic_DNA"/>
</dbReference>
<organism evidence="1 2">
    <name type="scientific">Glomus cerebriforme</name>
    <dbReference type="NCBI Taxonomy" id="658196"/>
    <lineage>
        <taxon>Eukaryota</taxon>
        <taxon>Fungi</taxon>
        <taxon>Fungi incertae sedis</taxon>
        <taxon>Mucoromycota</taxon>
        <taxon>Glomeromycotina</taxon>
        <taxon>Glomeromycetes</taxon>
        <taxon>Glomerales</taxon>
        <taxon>Glomeraceae</taxon>
        <taxon>Glomus</taxon>
    </lineage>
</organism>
<reference evidence="1 2" key="1">
    <citation type="submission" date="2018-06" db="EMBL/GenBank/DDBJ databases">
        <title>Comparative genomics reveals the genomic features of Rhizophagus irregularis, R. cerebriforme, R. diaphanum and Gigaspora rosea, and their symbiotic lifestyle signature.</title>
        <authorList>
            <person name="Morin E."/>
            <person name="San Clemente H."/>
            <person name="Chen E.C.H."/>
            <person name="De La Providencia I."/>
            <person name="Hainaut M."/>
            <person name="Kuo A."/>
            <person name="Kohler A."/>
            <person name="Murat C."/>
            <person name="Tang N."/>
            <person name="Roy S."/>
            <person name="Loubradou J."/>
            <person name="Henrissat B."/>
            <person name="Grigoriev I.V."/>
            <person name="Corradi N."/>
            <person name="Roux C."/>
            <person name="Martin F.M."/>
        </authorList>
    </citation>
    <scope>NUCLEOTIDE SEQUENCE [LARGE SCALE GENOMIC DNA]</scope>
    <source>
        <strain evidence="1 2">DAOM 227022</strain>
    </source>
</reference>
<protein>
    <submittedName>
        <fullName evidence="1">Uncharacterized protein</fullName>
    </submittedName>
</protein>
<dbReference type="OrthoDB" id="2370288at2759"/>
<comment type="caution">
    <text evidence="1">The sequence shown here is derived from an EMBL/GenBank/DDBJ whole genome shotgun (WGS) entry which is preliminary data.</text>
</comment>
<evidence type="ECO:0000313" key="1">
    <source>
        <dbReference type="EMBL" id="RIA80989.1"/>
    </source>
</evidence>
<dbReference type="AlphaFoldDB" id="A0A397S859"/>
<gene>
    <name evidence="1" type="ORF">C1645_744846</name>
</gene>
<name>A0A397S859_9GLOM</name>
<sequence length="105" mass="12430">MDDFSDIDEVYVTFFNINNNQVESDDNTVESEDNTDLNENEKEIIAIFSRKTRVKEVHYSTVPIEYPKTSEAGDTTAYNITGWNNPRDCWKNLKRKNEREWELNM</sequence>
<accession>A0A397S859</accession>
<dbReference type="Proteomes" id="UP000265703">
    <property type="component" value="Unassembled WGS sequence"/>
</dbReference>
<keyword evidence="2" id="KW-1185">Reference proteome</keyword>